<keyword evidence="3" id="KW-1185">Reference proteome</keyword>
<gene>
    <name evidence="2" type="ORF">PQO03_02775</name>
    <name evidence="1" type="ORF">PQO03_11440</name>
</gene>
<evidence type="ECO:0000313" key="1">
    <source>
        <dbReference type="EMBL" id="WDE96322.1"/>
    </source>
</evidence>
<organism evidence="2 3">
    <name type="scientific">Lentisphaera profundi</name>
    <dbReference type="NCBI Taxonomy" id="1658616"/>
    <lineage>
        <taxon>Bacteria</taxon>
        <taxon>Pseudomonadati</taxon>
        <taxon>Lentisphaerota</taxon>
        <taxon>Lentisphaeria</taxon>
        <taxon>Lentisphaerales</taxon>
        <taxon>Lentisphaeraceae</taxon>
        <taxon>Lentisphaera</taxon>
    </lineage>
</organism>
<evidence type="ECO:0000313" key="2">
    <source>
        <dbReference type="EMBL" id="WDE96883.1"/>
    </source>
</evidence>
<evidence type="ECO:0000313" key="3">
    <source>
        <dbReference type="Proteomes" id="UP001214250"/>
    </source>
</evidence>
<dbReference type="Proteomes" id="UP001214250">
    <property type="component" value="Chromosome 1"/>
</dbReference>
<sequence>MNIILVLIIVIGIPILLLFIQGKRDSNQEYKRPLPLSDQQTKITCPDNLKEIIVSIEPISHIFPLKTGETFTLIAKNVGSDFYWDIETLEDQNVVVYPEPGYDEVDVYLNQKLIGDSWEGVFDT</sequence>
<protein>
    <recommendedName>
        <fullName evidence="4">EfeO-type cupredoxin-like domain-containing protein</fullName>
    </recommendedName>
</protein>
<dbReference type="EMBL" id="CP117811">
    <property type="protein sequence ID" value="WDE96322.1"/>
    <property type="molecule type" value="Genomic_DNA"/>
</dbReference>
<accession>A0ABY7VXT7</accession>
<dbReference type="EMBL" id="CP117811">
    <property type="protein sequence ID" value="WDE96883.1"/>
    <property type="molecule type" value="Genomic_DNA"/>
</dbReference>
<dbReference type="RefSeq" id="WP_274150395.1">
    <property type="nucleotide sequence ID" value="NZ_CP117811.1"/>
</dbReference>
<reference evidence="2 3" key="1">
    <citation type="submission" date="2023-02" db="EMBL/GenBank/DDBJ databases">
        <title>Genome sequence of Lentisphaera profundi SAORIC-696.</title>
        <authorList>
            <person name="Kim e."/>
            <person name="Cho J.-C."/>
            <person name="Choi A."/>
            <person name="Kang I."/>
        </authorList>
    </citation>
    <scope>NUCLEOTIDE SEQUENCE [LARGE SCALE GENOMIC DNA]</scope>
    <source>
        <strain evidence="2 3">SAORIC-696</strain>
    </source>
</reference>
<name>A0ABY7VXT7_9BACT</name>
<evidence type="ECO:0008006" key="4">
    <source>
        <dbReference type="Google" id="ProtNLM"/>
    </source>
</evidence>
<proteinExistence type="predicted"/>